<evidence type="ECO:0000259" key="1">
    <source>
        <dbReference type="Pfam" id="PF14529"/>
    </source>
</evidence>
<organism evidence="2 3">
    <name type="scientific">Dermatophagoides pteronyssinus</name>
    <name type="common">European house dust mite</name>
    <dbReference type="NCBI Taxonomy" id="6956"/>
    <lineage>
        <taxon>Eukaryota</taxon>
        <taxon>Metazoa</taxon>
        <taxon>Ecdysozoa</taxon>
        <taxon>Arthropoda</taxon>
        <taxon>Chelicerata</taxon>
        <taxon>Arachnida</taxon>
        <taxon>Acari</taxon>
        <taxon>Acariformes</taxon>
        <taxon>Sarcoptiformes</taxon>
        <taxon>Astigmata</taxon>
        <taxon>Psoroptidia</taxon>
        <taxon>Analgoidea</taxon>
        <taxon>Pyroglyphidae</taxon>
        <taxon>Dermatophagoidinae</taxon>
        <taxon>Dermatophagoides</taxon>
    </lineage>
</organism>
<dbReference type="SUPFAM" id="SSF56219">
    <property type="entry name" value="DNase I-like"/>
    <property type="match status" value="1"/>
</dbReference>
<evidence type="ECO:0000313" key="2">
    <source>
        <dbReference type="EMBL" id="KAH9416744.1"/>
    </source>
</evidence>
<reference evidence="2 3" key="2">
    <citation type="journal article" date="2022" name="Mol. Biol. Evol.">
        <title>Comparative Genomics Reveals Insights into the Divergent Evolution of Astigmatic Mites and Household Pest Adaptations.</title>
        <authorList>
            <person name="Xiong Q."/>
            <person name="Wan A.T."/>
            <person name="Liu X."/>
            <person name="Fung C.S."/>
            <person name="Xiao X."/>
            <person name="Malainual N."/>
            <person name="Hou J."/>
            <person name="Wang L."/>
            <person name="Wang M."/>
            <person name="Yang K.Y."/>
            <person name="Cui Y."/>
            <person name="Leung E.L."/>
            <person name="Nong W."/>
            <person name="Shin S.K."/>
            <person name="Au S.W."/>
            <person name="Jeong K.Y."/>
            <person name="Chew F.T."/>
            <person name="Hui J.H."/>
            <person name="Leung T.F."/>
            <person name="Tungtrongchitr A."/>
            <person name="Zhong N."/>
            <person name="Liu Z."/>
            <person name="Tsui S.K."/>
        </authorList>
    </citation>
    <scope>NUCLEOTIDE SEQUENCE [LARGE SCALE GENOMIC DNA]</scope>
    <source>
        <strain evidence="2">Derp</strain>
    </source>
</reference>
<dbReference type="EMBL" id="NJHN03000087">
    <property type="protein sequence ID" value="KAH9416744.1"/>
    <property type="molecule type" value="Genomic_DNA"/>
</dbReference>
<feature type="domain" description="Endonuclease/exonuclease/phosphatase" evidence="1">
    <location>
        <begin position="69"/>
        <end position="95"/>
    </location>
</feature>
<dbReference type="Pfam" id="PF14529">
    <property type="entry name" value="Exo_endo_phos_2"/>
    <property type="match status" value="1"/>
</dbReference>
<dbReference type="InterPro" id="IPR005135">
    <property type="entry name" value="Endo/exonuclease/phosphatase"/>
</dbReference>
<sequence>MKFICCNKANIIDIDIEMNDLNDEHQINGNNTVINENNLSIGCSFKATSTYRKYPLDKRFLIKLLLYHEIIISGDFNSHHKAWNNRRNDRRGRLLNILSWTKIFDHE</sequence>
<dbReference type="Gene3D" id="3.60.10.10">
    <property type="entry name" value="Endonuclease/exonuclease/phosphatase"/>
    <property type="match status" value="1"/>
</dbReference>
<dbReference type="Proteomes" id="UP000887458">
    <property type="component" value="Unassembled WGS sequence"/>
</dbReference>
<keyword evidence="3" id="KW-1185">Reference proteome</keyword>
<reference evidence="2 3" key="1">
    <citation type="journal article" date="2018" name="J. Allergy Clin. Immunol.">
        <title>High-quality assembly of Dermatophagoides pteronyssinus genome and transcriptome reveals a wide range of novel allergens.</title>
        <authorList>
            <person name="Liu X.Y."/>
            <person name="Yang K.Y."/>
            <person name="Wang M.Q."/>
            <person name="Kwok J.S."/>
            <person name="Zeng X."/>
            <person name="Yang Z."/>
            <person name="Xiao X.J."/>
            <person name="Lau C.P."/>
            <person name="Li Y."/>
            <person name="Huang Z.M."/>
            <person name="Ba J.G."/>
            <person name="Yim A.K."/>
            <person name="Ouyang C.Y."/>
            <person name="Ngai S.M."/>
            <person name="Chan T.F."/>
            <person name="Leung E.L."/>
            <person name="Liu L."/>
            <person name="Liu Z.G."/>
            <person name="Tsui S.K."/>
        </authorList>
    </citation>
    <scope>NUCLEOTIDE SEQUENCE [LARGE SCALE GENOMIC DNA]</scope>
    <source>
        <strain evidence="2">Derp</strain>
    </source>
</reference>
<protein>
    <recommendedName>
        <fullName evidence="1">Endonuclease/exonuclease/phosphatase domain-containing protein</fullName>
    </recommendedName>
</protein>
<comment type="caution">
    <text evidence="2">The sequence shown here is derived from an EMBL/GenBank/DDBJ whole genome shotgun (WGS) entry which is preliminary data.</text>
</comment>
<accession>A0ABQ8J2F4</accession>
<dbReference type="InterPro" id="IPR036691">
    <property type="entry name" value="Endo/exonu/phosph_ase_sf"/>
</dbReference>
<gene>
    <name evidence="2" type="ORF">DERP_014795</name>
</gene>
<name>A0ABQ8J2F4_DERPT</name>
<proteinExistence type="predicted"/>
<evidence type="ECO:0000313" key="3">
    <source>
        <dbReference type="Proteomes" id="UP000887458"/>
    </source>
</evidence>